<comment type="caution">
    <text evidence="2">The sequence shown here is derived from an EMBL/GenBank/DDBJ whole genome shotgun (WGS) entry which is preliminary data.</text>
</comment>
<keyword evidence="3" id="KW-1185">Reference proteome</keyword>
<name>A0A0U1QLC8_9BACL</name>
<gene>
    <name evidence="2" type="ORF">SINU_12540</name>
</gene>
<reference evidence="2 3" key="1">
    <citation type="journal article" date="2011" name="J. Bacteriol.">
        <title>Draft genome sequence of Sporolactobacillus inulinus strain CASD, an efficient D-lactic acid-producing bacterium with high-concentration lactate tolerance capability.</title>
        <authorList>
            <person name="Yu B."/>
            <person name="Su F."/>
            <person name="Wang L."/>
            <person name="Xu K."/>
            <person name="Zhao B."/>
            <person name="Xu P."/>
        </authorList>
    </citation>
    <scope>NUCLEOTIDE SEQUENCE [LARGE SCALE GENOMIC DNA]</scope>
    <source>
        <strain evidence="2 3">CASD</strain>
    </source>
</reference>
<protein>
    <recommendedName>
        <fullName evidence="4">DUF1129 family protein</fullName>
    </recommendedName>
</protein>
<accession>A0A0U1QLC8</accession>
<evidence type="ECO:0000313" key="3">
    <source>
        <dbReference type="Proteomes" id="UP000035553"/>
    </source>
</evidence>
<evidence type="ECO:0000313" key="2">
    <source>
        <dbReference type="EMBL" id="KLI01615.1"/>
    </source>
</evidence>
<dbReference type="Gene3D" id="1.10.1900.10">
    <property type="entry name" value="c-terminal domain of poly(a) binding protein"/>
    <property type="match status" value="1"/>
</dbReference>
<evidence type="ECO:0000256" key="1">
    <source>
        <dbReference type="SAM" id="Phobius"/>
    </source>
</evidence>
<dbReference type="Proteomes" id="UP000035553">
    <property type="component" value="Unassembled WGS sequence"/>
</dbReference>
<sequence length="282" mass="31710">MSKNNPTVEALVKQNNQLRDELLEENKSYYEDLLTYIRTAGLFYDDLEVERLLMQILQDILSAQHDGQSAEAFFGKSPQKAADALIHNLGKASWKEILKLTGIIFGISSFFELLNALTLPGKGINFLVLMLNGLLSFIVIGIVFYGLHRSIYTKMIKNKVLSFLVLWLACMLIIGLFVLIHVLTPPLLTLYLASPVGILMITILLVGLTIAALRRNKEDRKIWWSFLPPVYIMGLIGILSRLPLTEDWLASSNGRITAAVCIGFGLILNWVITYVNIRAEKE</sequence>
<feature type="transmembrane region" description="Helical" evidence="1">
    <location>
        <begin position="222"/>
        <end position="244"/>
    </location>
</feature>
<feature type="transmembrane region" description="Helical" evidence="1">
    <location>
        <begin position="160"/>
        <end position="182"/>
    </location>
</feature>
<dbReference type="SUPFAM" id="SSF158560">
    <property type="entry name" value="BH3980-like"/>
    <property type="match status" value="1"/>
</dbReference>
<proteinExistence type="predicted"/>
<keyword evidence="1" id="KW-0812">Transmembrane</keyword>
<evidence type="ECO:0008006" key="4">
    <source>
        <dbReference type="Google" id="ProtNLM"/>
    </source>
</evidence>
<dbReference type="OrthoDB" id="1655249at2"/>
<dbReference type="AlphaFoldDB" id="A0A0U1QLC8"/>
<dbReference type="STRING" id="1069536.SINU_12540"/>
<keyword evidence="1" id="KW-1133">Transmembrane helix</keyword>
<dbReference type="EMBL" id="AFVQ02000182">
    <property type="protein sequence ID" value="KLI01615.1"/>
    <property type="molecule type" value="Genomic_DNA"/>
</dbReference>
<organism evidence="2 3">
    <name type="scientific">Sporolactobacillus inulinus CASD</name>
    <dbReference type="NCBI Taxonomy" id="1069536"/>
    <lineage>
        <taxon>Bacteria</taxon>
        <taxon>Bacillati</taxon>
        <taxon>Bacillota</taxon>
        <taxon>Bacilli</taxon>
        <taxon>Bacillales</taxon>
        <taxon>Sporolactobacillaceae</taxon>
        <taxon>Sporolactobacillus</taxon>
    </lineage>
</organism>
<feature type="transmembrane region" description="Helical" evidence="1">
    <location>
        <begin position="256"/>
        <end position="277"/>
    </location>
</feature>
<feature type="transmembrane region" description="Helical" evidence="1">
    <location>
        <begin position="124"/>
        <end position="148"/>
    </location>
</feature>
<feature type="transmembrane region" description="Helical" evidence="1">
    <location>
        <begin position="188"/>
        <end position="210"/>
    </location>
</feature>
<dbReference type="RefSeq" id="WP_010023344.1">
    <property type="nucleotide sequence ID" value="NZ_AFVQ02000182.1"/>
</dbReference>
<feature type="transmembrane region" description="Helical" evidence="1">
    <location>
        <begin position="97"/>
        <end position="118"/>
    </location>
</feature>
<keyword evidence="1" id="KW-0472">Membrane</keyword>